<keyword evidence="2" id="KW-0645">Protease</keyword>
<dbReference type="PANTHER" id="PTHR11010:SF117">
    <property type="entry name" value="SERINE PROTEASE 16"/>
    <property type="match status" value="1"/>
</dbReference>
<sequence>MFIMKFKIFLSFLILFQVAAAVFARTPVSVLRKQAEIKRRNSLTSRDVDPSTLYPAYNISVPVDHFQNESKYAPHSSDNFNLRYWFDASYYKEGGPVIVLESGETDASERLPFLQKGIVSQLMQATGGVGVILEHRYYGTSFPTADLSTENLRFLTTEQAMADVAYFAQNVKFAGVNKTLTAPGTPYIVYGGSYAGAFVAFLRTQYPHLFWGAISSSGVTKAIYDYWQYFEPIRQLAPPDCVRATQQLTNVVDNILMKPNNSAKIAELKGVFGLGNLTDNRDFANSLTGGIYGWQSRSWDPAINSPGFFYYCQNVTATTRLYPDTASLGSTVNDLLAAGGYGNNEALQIEMLNYIGYINLTVVSGCEGETLDQCLSTLNTAFYQQDDYSQQGWRSWDYQVCTQWGYIQTGSGVPKGELPLISRTLDLEYLTVFCRDAFNITSPPDVQAINKYGGFDIHYSRLAIIGGQADPWRPATPLADEARPRKSTTSEPVLEIPDAVHHWDENGLFPNETTATLPPNSIVYAQQFEKDFVLEWMNEWQNHYKR</sequence>
<dbReference type="InterPro" id="IPR029058">
    <property type="entry name" value="AB_hydrolase_fold"/>
</dbReference>
<reference evidence="7 8" key="1">
    <citation type="journal article" date="2016" name="Nat. Commun.">
        <title>Ectomycorrhizal ecology is imprinted in the genome of the dominant symbiotic fungus Cenococcum geophilum.</title>
        <authorList>
            <consortium name="DOE Joint Genome Institute"/>
            <person name="Peter M."/>
            <person name="Kohler A."/>
            <person name="Ohm R.A."/>
            <person name="Kuo A."/>
            <person name="Krutzmann J."/>
            <person name="Morin E."/>
            <person name="Arend M."/>
            <person name="Barry K.W."/>
            <person name="Binder M."/>
            <person name="Choi C."/>
            <person name="Clum A."/>
            <person name="Copeland A."/>
            <person name="Grisel N."/>
            <person name="Haridas S."/>
            <person name="Kipfer T."/>
            <person name="LaButti K."/>
            <person name="Lindquist E."/>
            <person name="Lipzen A."/>
            <person name="Maire R."/>
            <person name="Meier B."/>
            <person name="Mihaltcheva S."/>
            <person name="Molinier V."/>
            <person name="Murat C."/>
            <person name="Poggeler S."/>
            <person name="Quandt C.A."/>
            <person name="Sperisen C."/>
            <person name="Tritt A."/>
            <person name="Tisserant E."/>
            <person name="Crous P.W."/>
            <person name="Henrissat B."/>
            <person name="Nehls U."/>
            <person name="Egli S."/>
            <person name="Spatafora J.W."/>
            <person name="Grigoriev I.V."/>
            <person name="Martin F.M."/>
        </authorList>
    </citation>
    <scope>NUCLEOTIDE SEQUENCE [LARGE SCALE GENOMIC DNA]</scope>
    <source>
        <strain evidence="7 8">CBS 459.81</strain>
    </source>
</reference>
<dbReference type="OrthoDB" id="1735038at2759"/>
<accession>A0A8E2E5Q5</accession>
<evidence type="ECO:0000256" key="2">
    <source>
        <dbReference type="ARBA" id="ARBA00022670"/>
    </source>
</evidence>
<evidence type="ECO:0000313" key="7">
    <source>
        <dbReference type="EMBL" id="OCK77664.1"/>
    </source>
</evidence>
<evidence type="ECO:0000256" key="6">
    <source>
        <dbReference type="SAM" id="SignalP"/>
    </source>
</evidence>
<dbReference type="GO" id="GO:0006508">
    <property type="term" value="P:proteolysis"/>
    <property type="evidence" value="ECO:0007669"/>
    <property type="project" value="UniProtKB-KW"/>
</dbReference>
<dbReference type="PANTHER" id="PTHR11010">
    <property type="entry name" value="PROTEASE S28 PRO-X CARBOXYPEPTIDASE-RELATED"/>
    <property type="match status" value="1"/>
</dbReference>
<evidence type="ECO:0000256" key="5">
    <source>
        <dbReference type="ARBA" id="ARBA00023180"/>
    </source>
</evidence>
<feature type="chain" id="PRO_5034077916" evidence="6">
    <location>
        <begin position="22"/>
        <end position="546"/>
    </location>
</feature>
<organism evidence="7 8">
    <name type="scientific">Lepidopterella palustris CBS 459.81</name>
    <dbReference type="NCBI Taxonomy" id="1314670"/>
    <lineage>
        <taxon>Eukaryota</taxon>
        <taxon>Fungi</taxon>
        <taxon>Dikarya</taxon>
        <taxon>Ascomycota</taxon>
        <taxon>Pezizomycotina</taxon>
        <taxon>Dothideomycetes</taxon>
        <taxon>Pleosporomycetidae</taxon>
        <taxon>Mytilinidiales</taxon>
        <taxon>Argynnaceae</taxon>
        <taxon>Lepidopterella</taxon>
    </lineage>
</organism>
<keyword evidence="3 6" id="KW-0732">Signal</keyword>
<dbReference type="AlphaFoldDB" id="A0A8E2E5Q5"/>
<dbReference type="Gene3D" id="3.40.50.1820">
    <property type="entry name" value="alpha/beta hydrolase"/>
    <property type="match status" value="2"/>
</dbReference>
<dbReference type="EMBL" id="KV745110">
    <property type="protein sequence ID" value="OCK77664.1"/>
    <property type="molecule type" value="Genomic_DNA"/>
</dbReference>
<dbReference type="Pfam" id="PF05577">
    <property type="entry name" value="Peptidase_S28"/>
    <property type="match status" value="2"/>
</dbReference>
<keyword evidence="7" id="KW-0121">Carboxypeptidase</keyword>
<evidence type="ECO:0000256" key="1">
    <source>
        <dbReference type="ARBA" id="ARBA00011079"/>
    </source>
</evidence>
<dbReference type="GO" id="GO:0008239">
    <property type="term" value="F:dipeptidyl-peptidase activity"/>
    <property type="evidence" value="ECO:0007669"/>
    <property type="project" value="TreeGrafter"/>
</dbReference>
<gene>
    <name evidence="7" type="ORF">K432DRAFT_333515</name>
</gene>
<keyword evidence="8" id="KW-1185">Reference proteome</keyword>
<protein>
    <submittedName>
        <fullName evidence="7">Extracelular serine carboxypeptidase</fullName>
    </submittedName>
</protein>
<evidence type="ECO:0000256" key="3">
    <source>
        <dbReference type="ARBA" id="ARBA00022729"/>
    </source>
</evidence>
<dbReference type="InterPro" id="IPR008758">
    <property type="entry name" value="Peptidase_S28"/>
</dbReference>
<keyword evidence="4" id="KW-0378">Hydrolase</keyword>
<proteinExistence type="inferred from homology"/>
<evidence type="ECO:0000313" key="8">
    <source>
        <dbReference type="Proteomes" id="UP000250266"/>
    </source>
</evidence>
<dbReference type="FunFam" id="3.40.50.1820:FF:000251">
    <property type="entry name" value="Extracelular serine carboxypeptidase, putative"/>
    <property type="match status" value="1"/>
</dbReference>
<evidence type="ECO:0000256" key="4">
    <source>
        <dbReference type="ARBA" id="ARBA00022801"/>
    </source>
</evidence>
<dbReference type="SUPFAM" id="SSF53474">
    <property type="entry name" value="alpha/beta-Hydrolases"/>
    <property type="match status" value="1"/>
</dbReference>
<dbReference type="GO" id="GO:0070008">
    <property type="term" value="F:serine-type exopeptidase activity"/>
    <property type="evidence" value="ECO:0007669"/>
    <property type="project" value="InterPro"/>
</dbReference>
<keyword evidence="5" id="KW-0325">Glycoprotein</keyword>
<dbReference type="GO" id="GO:0004180">
    <property type="term" value="F:carboxypeptidase activity"/>
    <property type="evidence" value="ECO:0007669"/>
    <property type="project" value="UniProtKB-KW"/>
</dbReference>
<name>A0A8E2E5Q5_9PEZI</name>
<comment type="similarity">
    <text evidence="1">Belongs to the peptidase S28 family.</text>
</comment>
<feature type="signal peptide" evidence="6">
    <location>
        <begin position="1"/>
        <end position="21"/>
    </location>
</feature>
<dbReference type="Proteomes" id="UP000250266">
    <property type="component" value="Unassembled WGS sequence"/>
</dbReference>